<dbReference type="Gene3D" id="1.10.10.10">
    <property type="entry name" value="Winged helix-like DNA-binding domain superfamily/Winged helix DNA-binding domain"/>
    <property type="match status" value="1"/>
</dbReference>
<dbReference type="PANTHER" id="PTHR33204:SF37">
    <property type="entry name" value="HTH-TYPE TRANSCRIPTIONAL REGULATOR YODB"/>
    <property type="match status" value="1"/>
</dbReference>
<keyword evidence="3" id="KW-0804">Transcription</keyword>
<keyword evidence="1" id="KW-0805">Transcription regulation</keyword>
<protein>
    <submittedName>
        <fullName evidence="5">Putative HTH-type transcriptional regulator YybR</fullName>
    </submittedName>
</protein>
<dbReference type="InterPro" id="IPR002577">
    <property type="entry name" value="HTH_HxlR"/>
</dbReference>
<dbReference type="InterPro" id="IPR036390">
    <property type="entry name" value="WH_DNA-bd_sf"/>
</dbReference>
<reference evidence="5" key="1">
    <citation type="submission" date="2019-12" db="EMBL/GenBank/DDBJ databases">
        <authorList>
            <person name="Cremers G."/>
        </authorList>
    </citation>
    <scope>NUCLEOTIDE SEQUENCE</scope>
    <source>
        <strain evidence="5">Vvax</strain>
    </source>
</reference>
<dbReference type="SUPFAM" id="SSF46785">
    <property type="entry name" value="Winged helix' DNA-binding domain"/>
    <property type="match status" value="1"/>
</dbReference>
<evidence type="ECO:0000256" key="2">
    <source>
        <dbReference type="ARBA" id="ARBA00023125"/>
    </source>
</evidence>
<dbReference type="EMBL" id="LR743507">
    <property type="protein sequence ID" value="CAA2106508.1"/>
    <property type="molecule type" value="Genomic_DNA"/>
</dbReference>
<keyword evidence="2" id="KW-0238">DNA-binding</keyword>
<gene>
    <name evidence="5" type="primary">yybR_1</name>
    <name evidence="5" type="ORF">VVAX_03774</name>
</gene>
<dbReference type="GO" id="GO:0003677">
    <property type="term" value="F:DNA binding"/>
    <property type="evidence" value="ECO:0007669"/>
    <property type="project" value="UniProtKB-KW"/>
</dbReference>
<organism evidence="5">
    <name type="scientific">Variovorax paradoxus</name>
    <dbReference type="NCBI Taxonomy" id="34073"/>
    <lineage>
        <taxon>Bacteria</taxon>
        <taxon>Pseudomonadati</taxon>
        <taxon>Pseudomonadota</taxon>
        <taxon>Betaproteobacteria</taxon>
        <taxon>Burkholderiales</taxon>
        <taxon>Comamonadaceae</taxon>
        <taxon>Variovorax</taxon>
    </lineage>
</organism>
<evidence type="ECO:0000256" key="3">
    <source>
        <dbReference type="ARBA" id="ARBA00023163"/>
    </source>
</evidence>
<accession>A0A679JG38</accession>
<dbReference type="RefSeq" id="WP_339091342.1">
    <property type="nucleotide sequence ID" value="NZ_LR743507.1"/>
</dbReference>
<dbReference type="AlphaFoldDB" id="A0A679JG38"/>
<dbReference type="InterPro" id="IPR036388">
    <property type="entry name" value="WH-like_DNA-bd_sf"/>
</dbReference>
<evidence type="ECO:0000256" key="1">
    <source>
        <dbReference type="ARBA" id="ARBA00023015"/>
    </source>
</evidence>
<dbReference type="Pfam" id="PF01638">
    <property type="entry name" value="HxlR"/>
    <property type="match status" value="1"/>
</dbReference>
<evidence type="ECO:0000259" key="4">
    <source>
        <dbReference type="PROSITE" id="PS51118"/>
    </source>
</evidence>
<proteinExistence type="predicted"/>
<dbReference type="PANTHER" id="PTHR33204">
    <property type="entry name" value="TRANSCRIPTIONAL REGULATOR, MARR FAMILY"/>
    <property type="match status" value="1"/>
</dbReference>
<sequence>MPPKTTEAVAGDAAGTTADVWNAGCPSRRVLELVANKWALLVIPLLRGKPKRNNELLRQVGGISQKMLTQTLRELELNGLVLREDRHTVPPHVEYRLSPLGLSLSRTLLALDRWAEANHAQIDAARRLR</sequence>
<name>A0A679JG38_VARPD</name>
<dbReference type="PROSITE" id="PS51118">
    <property type="entry name" value="HTH_HXLR"/>
    <property type="match status" value="1"/>
</dbReference>
<feature type="domain" description="HTH hxlR-type" evidence="4">
    <location>
        <begin position="25"/>
        <end position="123"/>
    </location>
</feature>
<evidence type="ECO:0000313" key="5">
    <source>
        <dbReference type="EMBL" id="CAA2106508.1"/>
    </source>
</evidence>